<gene>
    <name evidence="10" type="ORF">FAGAP_11717</name>
</gene>
<evidence type="ECO:0000313" key="10">
    <source>
        <dbReference type="EMBL" id="KAF4483520.1"/>
    </source>
</evidence>
<dbReference type="InterPro" id="IPR036396">
    <property type="entry name" value="Cyt_P450_sf"/>
</dbReference>
<dbReference type="Pfam" id="PF00067">
    <property type="entry name" value="p450"/>
    <property type="match status" value="1"/>
</dbReference>
<feature type="compositionally biased region" description="Basic residues" evidence="8">
    <location>
        <begin position="66"/>
        <end position="76"/>
    </location>
</feature>
<dbReference type="Proteomes" id="UP000737391">
    <property type="component" value="Unassembled WGS sequence"/>
</dbReference>
<feature type="binding site" description="axial binding residue" evidence="7">
    <location>
        <position position="863"/>
    </location>
    <ligand>
        <name>heme</name>
        <dbReference type="ChEBI" id="CHEBI:30413"/>
    </ligand>
    <ligandPart>
        <name>Fe</name>
        <dbReference type="ChEBI" id="CHEBI:18248"/>
    </ligandPart>
</feature>
<name>A0A9P5AYM9_9HYPO</name>
<dbReference type="PROSITE" id="PS51387">
    <property type="entry name" value="FAD_PCMH"/>
    <property type="match status" value="1"/>
</dbReference>
<dbReference type="InterPro" id="IPR017972">
    <property type="entry name" value="Cyt_P450_CS"/>
</dbReference>
<dbReference type="PANTHER" id="PTHR42973">
    <property type="entry name" value="BINDING OXIDOREDUCTASE, PUTATIVE (AFU_ORTHOLOGUE AFUA_1G17690)-RELATED"/>
    <property type="match status" value="1"/>
</dbReference>
<keyword evidence="11" id="KW-1185">Reference proteome</keyword>
<evidence type="ECO:0000256" key="7">
    <source>
        <dbReference type="PIRSR" id="PIRSR602401-1"/>
    </source>
</evidence>
<feature type="compositionally biased region" description="Polar residues" evidence="8">
    <location>
        <begin position="192"/>
        <end position="204"/>
    </location>
</feature>
<dbReference type="Gene3D" id="1.10.630.10">
    <property type="entry name" value="Cytochrome P450"/>
    <property type="match status" value="1"/>
</dbReference>
<dbReference type="InterPro" id="IPR001128">
    <property type="entry name" value="Cyt_P450"/>
</dbReference>
<dbReference type="EMBL" id="LUFC02001127">
    <property type="protein sequence ID" value="KAF4483520.1"/>
    <property type="molecule type" value="Genomic_DNA"/>
</dbReference>
<evidence type="ECO:0000256" key="6">
    <source>
        <dbReference type="ARBA" id="ARBA00023004"/>
    </source>
</evidence>
<dbReference type="InterPro" id="IPR016167">
    <property type="entry name" value="FAD-bd_PCMH_sub1"/>
</dbReference>
<evidence type="ECO:0000259" key="9">
    <source>
        <dbReference type="PROSITE" id="PS51387"/>
    </source>
</evidence>
<comment type="similarity">
    <text evidence="1">Belongs to the oxygen-dependent FAD-linked oxidoreductase family.</text>
</comment>
<keyword evidence="5" id="KW-0560">Oxidoreductase</keyword>
<dbReference type="InterPro" id="IPR016169">
    <property type="entry name" value="FAD-bd_PCMH_sub2"/>
</dbReference>
<feature type="region of interest" description="Disordered" evidence="8">
    <location>
        <begin position="192"/>
        <end position="218"/>
    </location>
</feature>
<dbReference type="GO" id="GO:0005506">
    <property type="term" value="F:iron ion binding"/>
    <property type="evidence" value="ECO:0007669"/>
    <property type="project" value="InterPro"/>
</dbReference>
<dbReference type="PANTHER" id="PTHR42973:SF7">
    <property type="entry name" value="FAD-BINDING PCMH-TYPE DOMAIN-CONTAINING PROTEIN"/>
    <property type="match status" value="1"/>
</dbReference>
<evidence type="ECO:0000256" key="2">
    <source>
        <dbReference type="ARBA" id="ARBA00022630"/>
    </source>
</evidence>
<dbReference type="InterPro" id="IPR016166">
    <property type="entry name" value="FAD-bd_PCMH"/>
</dbReference>
<dbReference type="InterPro" id="IPR006094">
    <property type="entry name" value="Oxid_FAD_bind_N"/>
</dbReference>
<keyword evidence="6 7" id="KW-0408">Iron</keyword>
<dbReference type="CDD" id="cd20615">
    <property type="entry name" value="CYP_GliC-like"/>
    <property type="match status" value="1"/>
</dbReference>
<keyword evidence="3 7" id="KW-0479">Metal-binding</keyword>
<feature type="region of interest" description="Disordered" evidence="8">
    <location>
        <begin position="58"/>
        <end position="79"/>
    </location>
</feature>
<feature type="domain" description="FAD-binding PCMH-type" evidence="9">
    <location>
        <begin position="926"/>
        <end position="1096"/>
    </location>
</feature>
<organism evidence="10 11">
    <name type="scientific">Fusarium agapanthi</name>
    <dbReference type="NCBI Taxonomy" id="1803897"/>
    <lineage>
        <taxon>Eukaryota</taxon>
        <taxon>Fungi</taxon>
        <taxon>Dikarya</taxon>
        <taxon>Ascomycota</taxon>
        <taxon>Pezizomycotina</taxon>
        <taxon>Sordariomycetes</taxon>
        <taxon>Hypocreomycetidae</taxon>
        <taxon>Hypocreales</taxon>
        <taxon>Nectriaceae</taxon>
        <taxon>Fusarium</taxon>
        <taxon>Fusarium fujikuroi species complex</taxon>
    </lineage>
</organism>
<dbReference type="SUPFAM" id="SSF56176">
    <property type="entry name" value="FAD-binding/transporter-associated domain-like"/>
    <property type="match status" value="1"/>
</dbReference>
<dbReference type="GO" id="GO:0004497">
    <property type="term" value="F:monooxygenase activity"/>
    <property type="evidence" value="ECO:0007669"/>
    <property type="project" value="InterPro"/>
</dbReference>
<evidence type="ECO:0000313" key="11">
    <source>
        <dbReference type="Proteomes" id="UP000737391"/>
    </source>
</evidence>
<dbReference type="GO" id="GO:0071949">
    <property type="term" value="F:FAD binding"/>
    <property type="evidence" value="ECO:0007669"/>
    <property type="project" value="InterPro"/>
</dbReference>
<dbReference type="InterPro" id="IPR002401">
    <property type="entry name" value="Cyt_P450_E_grp-I"/>
</dbReference>
<comment type="cofactor">
    <cofactor evidence="7">
        <name>heme</name>
        <dbReference type="ChEBI" id="CHEBI:30413"/>
    </cofactor>
</comment>
<evidence type="ECO:0000256" key="4">
    <source>
        <dbReference type="ARBA" id="ARBA00022827"/>
    </source>
</evidence>
<dbReference type="Gene3D" id="3.40.462.20">
    <property type="match status" value="1"/>
</dbReference>
<dbReference type="InterPro" id="IPR050416">
    <property type="entry name" value="FAD-linked_Oxidoreductase"/>
</dbReference>
<dbReference type="SUPFAM" id="SSF48264">
    <property type="entry name" value="Cytochrome P450"/>
    <property type="match status" value="1"/>
</dbReference>
<protein>
    <submittedName>
        <fullName evidence="10">Cytochrome p450 oxidoreductase</fullName>
    </submittedName>
</protein>
<dbReference type="GO" id="GO:0020037">
    <property type="term" value="F:heme binding"/>
    <property type="evidence" value="ECO:0007669"/>
    <property type="project" value="InterPro"/>
</dbReference>
<evidence type="ECO:0000256" key="1">
    <source>
        <dbReference type="ARBA" id="ARBA00005466"/>
    </source>
</evidence>
<comment type="caution">
    <text evidence="10">The sequence shown here is derived from an EMBL/GenBank/DDBJ whole genome shotgun (WGS) entry which is preliminary data.</text>
</comment>
<reference evidence="10" key="1">
    <citation type="submission" date="2020-01" db="EMBL/GenBank/DDBJ databases">
        <title>Identification and distribution of gene clusters putatively required for synthesis of sphingolipid metabolism inhibitors in phylogenetically diverse species of the filamentous fungus Fusarium.</title>
        <authorList>
            <person name="Kim H.-S."/>
            <person name="Busman M."/>
            <person name="Brown D.W."/>
            <person name="Divon H."/>
            <person name="Uhlig S."/>
            <person name="Proctor R.H."/>
        </authorList>
    </citation>
    <scope>NUCLEOTIDE SEQUENCE</scope>
    <source>
        <strain evidence="10">NRRL 31653</strain>
    </source>
</reference>
<dbReference type="Gene3D" id="3.30.43.10">
    <property type="entry name" value="Uridine Diphospho-n-acetylenolpyruvylglucosamine Reductase, domain 2"/>
    <property type="match status" value="1"/>
</dbReference>
<dbReference type="OrthoDB" id="2789670at2759"/>
<keyword evidence="4" id="KW-0274">FAD</keyword>
<dbReference type="PRINTS" id="PR00463">
    <property type="entry name" value="EP450I"/>
</dbReference>
<dbReference type="Pfam" id="PF01565">
    <property type="entry name" value="FAD_binding_4"/>
    <property type="match status" value="1"/>
</dbReference>
<dbReference type="Gene3D" id="3.30.465.10">
    <property type="match status" value="1"/>
</dbReference>
<accession>A0A9P5AYM9</accession>
<sequence length="1353" mass="149910">MPAVPGIPNTGNPLLAPAFIFQSLLRSSSPDLLIKVSVTPSFSFAAGHFLPRFGITMTSTPPHLNRAGKPKGSKNRRTLEREHQLRMERLAGQFRNGNRNLDNSTLDMLDLSTLLPDSWDQTSTTSHFSIQSSVQSPPENQWINPTESDKELLPLQDDLNTWAMDLAPTLHTPRDITSQSIEAIMTPMSFTSPTDLRQLSDSTNPSSLGLPSPPSRARQDTTGDLCACVQTQATNISTLHQLTCRDIPSRFDLAMKSITSVLETCEKFITCDVCDKSFPTILLTLSAIELVFKLFEQFTKDNAGSLPSEEQHLVSCSLGDYKVTRQESQAIQNVLIKMTLSKGKQILDALQSVVGPVDVTDEQDESESTRCNSTGDPEPRLGSLCSTDQEYMIQYIKRRNTALEALIAAVDLLPVMAVPASIGALLSVLAFVALLVGPKTILNLLCNGFLSLTYRIPAVDGKKYMAGPAYTFPNGQMVDKFLAARSRSWEWEEKYGKTYRIWAASIPEVVITDPKDVEALYYQSTDHRKAPQANAGWLLTQLLGSGLGLINGTRWTTLRKALDPMFSHLAAMQYLHNQLDASAGDYVAGIDKFAKADKQDAKGKEIVINATQALQRYPFFEVASMFYGRMSDVEKERLWELGRQYSEVFSSIVFGGIHRSKMTKYLSTKAYKGAVTYQKAWQNFNMDIYRAREITAPETPIVLLMRAAKRGEITSQEVTDTVAESTFANLDIVTQVISSCIILLADSPEVQGDLLKEMEENKVNREKYITRKDTLLHFCLLESLRLRPVLAFTFPENPPREKILGNFVVPKDTTVIVDAFAINIRNPFWGPDNRSYRPSRFAGIKQNQLRYNLSTFGYGPRKCLGQHIADKIVKAVVYHMFSKYKVSLQPMQGLEGDFKVDKTSWVGFLKSDLLGCLSGSNVIVDGDEGWPDAIKRWTGYQVSYAVKNQRPFVVRGGGHSNGFSTVDSPGIVIDLSGMKNVAVDVEKQVVVAQGGATMGDGVKGAGAVGMAVATGTCNEVGLVGAALGGGIGRLLGHLGYAADTVLSMRVVVVGNNGVARIVEASNEVNPDLIWGLRGSGHLFGVVVEATFRALPWSYETWHSCLVFAPDDVRMVAEAVDKVHYRGGMQGRLVFCAPNKQPAVLLQLWYMGPPEEAASKFHPLLDLPSLEDHPFNYIGRRIPYLHLNDSSERICGYEGRKNLAAFGMNKMSAESCEVALKVYVDFIAQHPEAAQTHILTEFYSMGVAQELDPDGQRTSIPLELRQDVKYWVMPLAWYEDPALDKACADLNKDIQEAFLIQPDGKRLKRVGYVNMPFEDDAANSVFGWGERLERLRRLKSKWDPLVVMQGIVKL</sequence>
<evidence type="ECO:0000256" key="3">
    <source>
        <dbReference type="ARBA" id="ARBA00022723"/>
    </source>
</evidence>
<dbReference type="PROSITE" id="PS00086">
    <property type="entry name" value="CYTOCHROME_P450"/>
    <property type="match status" value="1"/>
</dbReference>
<evidence type="ECO:0000256" key="5">
    <source>
        <dbReference type="ARBA" id="ARBA00023002"/>
    </source>
</evidence>
<proteinExistence type="inferred from homology"/>
<keyword evidence="2" id="KW-0285">Flavoprotein</keyword>
<keyword evidence="7" id="KW-0349">Heme</keyword>
<dbReference type="InterPro" id="IPR036318">
    <property type="entry name" value="FAD-bd_PCMH-like_sf"/>
</dbReference>
<feature type="region of interest" description="Disordered" evidence="8">
    <location>
        <begin position="359"/>
        <end position="379"/>
    </location>
</feature>
<evidence type="ECO:0000256" key="8">
    <source>
        <dbReference type="SAM" id="MobiDB-lite"/>
    </source>
</evidence>
<dbReference type="GO" id="GO:0016705">
    <property type="term" value="F:oxidoreductase activity, acting on paired donors, with incorporation or reduction of molecular oxygen"/>
    <property type="evidence" value="ECO:0007669"/>
    <property type="project" value="InterPro"/>
</dbReference>